<name>A0A2W2F1G4_9ACTN</name>
<keyword evidence="2" id="KW-1185">Reference proteome</keyword>
<proteinExistence type="predicted"/>
<comment type="caution">
    <text evidence="1">The sequence shown here is derived from an EMBL/GenBank/DDBJ whole genome shotgun (WGS) entry which is preliminary data.</text>
</comment>
<dbReference type="AlphaFoldDB" id="A0A2W2F1G4"/>
<evidence type="ECO:0000313" key="1">
    <source>
        <dbReference type="EMBL" id="PZG19720.1"/>
    </source>
</evidence>
<protein>
    <recommendedName>
        <fullName evidence="3">Aldo/keto reductase</fullName>
    </recommendedName>
</protein>
<gene>
    <name evidence="1" type="ORF">C1J01_11395</name>
</gene>
<dbReference type="SUPFAM" id="SSF51430">
    <property type="entry name" value="NAD(P)-linked oxidoreductase"/>
    <property type="match status" value="1"/>
</dbReference>
<evidence type="ECO:0008006" key="3">
    <source>
        <dbReference type="Google" id="ProtNLM"/>
    </source>
</evidence>
<dbReference type="Proteomes" id="UP000249304">
    <property type="component" value="Unassembled WGS sequence"/>
</dbReference>
<accession>A0A2W2F1G4</accession>
<evidence type="ECO:0000313" key="2">
    <source>
        <dbReference type="Proteomes" id="UP000249304"/>
    </source>
</evidence>
<organism evidence="1 2">
    <name type="scientific">Nonomuraea aridisoli</name>
    <dbReference type="NCBI Taxonomy" id="2070368"/>
    <lineage>
        <taxon>Bacteria</taxon>
        <taxon>Bacillati</taxon>
        <taxon>Actinomycetota</taxon>
        <taxon>Actinomycetes</taxon>
        <taxon>Streptosporangiales</taxon>
        <taxon>Streptosporangiaceae</taxon>
        <taxon>Nonomuraea</taxon>
    </lineage>
</organism>
<dbReference type="EMBL" id="POUD01000035">
    <property type="protein sequence ID" value="PZG19720.1"/>
    <property type="molecule type" value="Genomic_DNA"/>
</dbReference>
<dbReference type="InterPro" id="IPR036812">
    <property type="entry name" value="NAD(P)_OxRdtase_dom_sf"/>
</dbReference>
<reference evidence="1 2" key="1">
    <citation type="submission" date="2018-01" db="EMBL/GenBank/DDBJ databases">
        <title>Draft genome sequence of Nonomuraea sp. KC333.</title>
        <authorList>
            <person name="Sahin N."/>
            <person name="Saygin H."/>
            <person name="Ay H."/>
        </authorList>
    </citation>
    <scope>NUCLEOTIDE SEQUENCE [LARGE SCALE GENOMIC DNA]</scope>
    <source>
        <strain evidence="1 2">KC333</strain>
    </source>
</reference>
<sequence length="40" mass="4172">MAGGVVPIVGVSTLEQLEEAVGATELTLEDELRARMDAPC</sequence>